<evidence type="ECO:0000313" key="2">
    <source>
        <dbReference type="Proteomes" id="UP000265703"/>
    </source>
</evidence>
<name>A0A397TBI5_9GLOM</name>
<reference evidence="1 2" key="1">
    <citation type="submission" date="2018-06" db="EMBL/GenBank/DDBJ databases">
        <title>Comparative genomics reveals the genomic features of Rhizophagus irregularis, R. cerebriforme, R. diaphanum and Gigaspora rosea, and their symbiotic lifestyle signature.</title>
        <authorList>
            <person name="Morin E."/>
            <person name="San Clemente H."/>
            <person name="Chen E.C.H."/>
            <person name="De La Providencia I."/>
            <person name="Hainaut M."/>
            <person name="Kuo A."/>
            <person name="Kohler A."/>
            <person name="Murat C."/>
            <person name="Tang N."/>
            <person name="Roy S."/>
            <person name="Loubradou J."/>
            <person name="Henrissat B."/>
            <person name="Grigoriev I.V."/>
            <person name="Corradi N."/>
            <person name="Roux C."/>
            <person name="Martin F.M."/>
        </authorList>
    </citation>
    <scope>NUCLEOTIDE SEQUENCE [LARGE SCALE GENOMIC DNA]</scope>
    <source>
        <strain evidence="1 2">DAOM 227022</strain>
    </source>
</reference>
<dbReference type="EMBL" id="QKYT01000129">
    <property type="protein sequence ID" value="RIA92351.1"/>
    <property type="molecule type" value="Genomic_DNA"/>
</dbReference>
<keyword evidence="2" id="KW-1185">Reference proteome</keyword>
<gene>
    <name evidence="1" type="ORF">C1645_804717</name>
</gene>
<feature type="non-terminal residue" evidence="1">
    <location>
        <position position="159"/>
    </location>
</feature>
<proteinExistence type="predicted"/>
<evidence type="ECO:0000313" key="1">
    <source>
        <dbReference type="EMBL" id="RIA92351.1"/>
    </source>
</evidence>
<dbReference type="AlphaFoldDB" id="A0A397TBI5"/>
<dbReference type="OrthoDB" id="2310716at2759"/>
<protein>
    <submittedName>
        <fullName evidence="1">Uncharacterized protein</fullName>
    </submittedName>
</protein>
<comment type="caution">
    <text evidence="1">The sequence shown here is derived from an EMBL/GenBank/DDBJ whole genome shotgun (WGS) entry which is preliminary data.</text>
</comment>
<accession>A0A397TBI5</accession>
<organism evidence="1 2">
    <name type="scientific">Glomus cerebriforme</name>
    <dbReference type="NCBI Taxonomy" id="658196"/>
    <lineage>
        <taxon>Eukaryota</taxon>
        <taxon>Fungi</taxon>
        <taxon>Fungi incertae sedis</taxon>
        <taxon>Mucoromycota</taxon>
        <taxon>Glomeromycotina</taxon>
        <taxon>Glomeromycetes</taxon>
        <taxon>Glomerales</taxon>
        <taxon>Glomeraceae</taxon>
        <taxon>Glomus</taxon>
    </lineage>
</organism>
<dbReference type="Proteomes" id="UP000265703">
    <property type="component" value="Unassembled WGS sequence"/>
</dbReference>
<sequence length="159" mass="18625">MSSYNKKRGHSYYRRKCRAKRTEPYRPWNAAALGKPISKSIYDSEIDSEIGNFISEDKLIDDKQPTFDNTQSTQFRPWNEPVLNKIDITKNGNTAVTTSQQSILSPEQPNQNNFWNQQNSQYQNNNLQYNTIEDLNPINLDDFTMLEEAKLIMEIQRLK</sequence>